<dbReference type="PANTHER" id="PTHR30273:SF2">
    <property type="entry name" value="PROTEIN FECR"/>
    <property type="match status" value="1"/>
</dbReference>
<dbReference type="OrthoDB" id="1100567at2"/>
<reference evidence="4 5" key="1">
    <citation type="submission" date="2018-10" db="EMBL/GenBank/DDBJ databases">
        <title>Robbsia sp. DHC34, isolated from soil.</title>
        <authorList>
            <person name="Gao Z.-H."/>
            <person name="Qiu L.-H."/>
        </authorList>
    </citation>
    <scope>NUCLEOTIDE SEQUENCE [LARGE SCALE GENOMIC DNA]</scope>
    <source>
        <strain evidence="4 5">DHC34</strain>
    </source>
</reference>
<evidence type="ECO:0000259" key="2">
    <source>
        <dbReference type="Pfam" id="PF04773"/>
    </source>
</evidence>
<evidence type="ECO:0000313" key="5">
    <source>
        <dbReference type="Proteomes" id="UP000270342"/>
    </source>
</evidence>
<evidence type="ECO:0000256" key="1">
    <source>
        <dbReference type="SAM" id="Phobius"/>
    </source>
</evidence>
<dbReference type="EMBL" id="RBZU01000007">
    <property type="protein sequence ID" value="RKP53301.1"/>
    <property type="molecule type" value="Genomic_DNA"/>
</dbReference>
<evidence type="ECO:0000313" key="4">
    <source>
        <dbReference type="EMBL" id="RKP53301.1"/>
    </source>
</evidence>
<organism evidence="4 5">
    <name type="scientific">Pararobbsia silviterrae</name>
    <dbReference type="NCBI Taxonomy" id="1792498"/>
    <lineage>
        <taxon>Bacteria</taxon>
        <taxon>Pseudomonadati</taxon>
        <taxon>Pseudomonadota</taxon>
        <taxon>Betaproteobacteria</taxon>
        <taxon>Burkholderiales</taxon>
        <taxon>Burkholderiaceae</taxon>
        <taxon>Pararobbsia</taxon>
    </lineage>
</organism>
<dbReference type="GO" id="GO:0016989">
    <property type="term" value="F:sigma factor antagonist activity"/>
    <property type="evidence" value="ECO:0007669"/>
    <property type="project" value="TreeGrafter"/>
</dbReference>
<dbReference type="Proteomes" id="UP000270342">
    <property type="component" value="Unassembled WGS sequence"/>
</dbReference>
<dbReference type="PROSITE" id="PS50096">
    <property type="entry name" value="IQ"/>
    <property type="match status" value="1"/>
</dbReference>
<dbReference type="AlphaFoldDB" id="A0A494XUD5"/>
<protein>
    <submittedName>
        <fullName evidence="4">DUF4880 domain-containing protein</fullName>
    </submittedName>
</protein>
<keyword evidence="5" id="KW-1185">Reference proteome</keyword>
<feature type="transmembrane region" description="Helical" evidence="1">
    <location>
        <begin position="91"/>
        <end position="109"/>
    </location>
</feature>
<keyword evidence="1" id="KW-0472">Membrane</keyword>
<keyword evidence="1" id="KW-1133">Transmembrane helix</keyword>
<dbReference type="RefSeq" id="WP_121087929.1">
    <property type="nucleotide sequence ID" value="NZ_RBZU01000007.1"/>
</dbReference>
<accession>A0A494XUD5</accession>
<dbReference type="Gene3D" id="2.60.120.1440">
    <property type="match status" value="1"/>
</dbReference>
<keyword evidence="1" id="KW-0812">Transmembrane</keyword>
<sequence length="329" mass="36985">MRDNNDEVRADYASLEQAAQWYASLHAGAATDTQLGAWKVWLESRPEHRRAWQHIEAVSRRFDPMRVEEHRDAAAAAVQAAMRGGTGRRRALAAVAALSGSGLLTWLGWRHTPLGDVVTAWRSDYHTGTGEQREIFLADGTRLWLNTDSAVDSVYDRNQRSVSLKLGEMLIETAPDPQHRAFYAETRFGRMQALGTRFAVRLRPESTLLAVYEGRVRIRTITGTERVIAQGEQCHFTSSTISESQAVDPAREAWTRGVVLAEDIPLAQLVEELARYRHGHLAVAPEIANLKVVGRYPATDTDYALAMLERDLPLRVQHTLPWWTTLVPR</sequence>
<feature type="domain" description="FecR protein" evidence="2">
    <location>
        <begin position="124"/>
        <end position="217"/>
    </location>
</feature>
<evidence type="ECO:0000259" key="3">
    <source>
        <dbReference type="Pfam" id="PF16220"/>
    </source>
</evidence>
<dbReference type="InterPro" id="IPR006860">
    <property type="entry name" value="FecR"/>
</dbReference>
<dbReference type="InterPro" id="IPR032623">
    <property type="entry name" value="FecR_N"/>
</dbReference>
<name>A0A494XUD5_9BURK</name>
<gene>
    <name evidence="4" type="ORF">D7S86_16355</name>
</gene>
<dbReference type="Pfam" id="PF04773">
    <property type="entry name" value="FecR"/>
    <property type="match status" value="1"/>
</dbReference>
<dbReference type="PANTHER" id="PTHR30273">
    <property type="entry name" value="PERIPLASMIC SIGNAL SENSOR AND SIGMA FACTOR ACTIVATOR FECR-RELATED"/>
    <property type="match status" value="1"/>
</dbReference>
<feature type="domain" description="FecR N-terminal" evidence="3">
    <location>
        <begin position="16"/>
        <end position="58"/>
    </location>
</feature>
<dbReference type="PIRSF" id="PIRSF018266">
    <property type="entry name" value="FecR"/>
    <property type="match status" value="1"/>
</dbReference>
<proteinExistence type="predicted"/>
<dbReference type="InterPro" id="IPR012373">
    <property type="entry name" value="Ferrdict_sens_TM"/>
</dbReference>
<comment type="caution">
    <text evidence="4">The sequence shown here is derived from an EMBL/GenBank/DDBJ whole genome shotgun (WGS) entry which is preliminary data.</text>
</comment>
<dbReference type="Pfam" id="PF16220">
    <property type="entry name" value="DUF4880"/>
    <property type="match status" value="1"/>
</dbReference>